<keyword evidence="1" id="KW-0853">WD repeat</keyword>
<dbReference type="OrthoDB" id="9182830at2"/>
<evidence type="ECO:0000313" key="4">
    <source>
        <dbReference type="Proteomes" id="UP000318242"/>
    </source>
</evidence>
<proteinExistence type="predicted"/>
<reference evidence="3 4" key="1">
    <citation type="submission" date="2019-06" db="EMBL/GenBank/DDBJ databases">
        <title>Whole genome shotgun sequence of Vibrio comitans NBRC 102076.</title>
        <authorList>
            <person name="Hosoyama A."/>
            <person name="Uohara A."/>
            <person name="Ohji S."/>
            <person name="Ichikawa N."/>
        </authorList>
    </citation>
    <scope>NUCLEOTIDE SEQUENCE [LARGE SCALE GENOMIC DNA]</scope>
    <source>
        <strain evidence="3 4">NBRC 102076</strain>
    </source>
</reference>
<comment type="caution">
    <text evidence="3">The sequence shown here is derived from an EMBL/GenBank/DDBJ whole genome shotgun (WGS) entry which is preliminary data.</text>
</comment>
<feature type="repeat" description="WD" evidence="1">
    <location>
        <begin position="149"/>
        <end position="184"/>
    </location>
</feature>
<name>A0A4Y3IH63_9VIBR</name>
<dbReference type="RefSeq" id="WP_141268247.1">
    <property type="nucleotide sequence ID" value="NZ_BJLH01000001.1"/>
</dbReference>
<keyword evidence="4" id="KW-1185">Reference proteome</keyword>
<keyword evidence="2" id="KW-0812">Transmembrane</keyword>
<feature type="transmembrane region" description="Helical" evidence="2">
    <location>
        <begin position="36"/>
        <end position="57"/>
    </location>
</feature>
<dbReference type="AlphaFoldDB" id="A0A4Y3IH63"/>
<sequence length="184" mass="20621">MKVSNPLTIVAIFAGTAETFATAALVALPEPMQAKFIYFVMLFPVLIVTCFFLTLVFKPQSLYAPSDFSNEEHFLDANKLKQVVSKETESVLKEAIENNMLTGDVKSLSEKVANLTLQNLEASVDKKVLDYLTQHPNQAFENRVLGHILQDHKRSILESLIRLEHNGQIVSGMDGEVKVWQIKT</sequence>
<dbReference type="Proteomes" id="UP000318242">
    <property type="component" value="Unassembled WGS sequence"/>
</dbReference>
<gene>
    <name evidence="3" type="ORF">VCO01S_00160</name>
</gene>
<protein>
    <submittedName>
        <fullName evidence="3">Uncharacterized protein</fullName>
    </submittedName>
</protein>
<evidence type="ECO:0000256" key="1">
    <source>
        <dbReference type="PROSITE-ProRule" id="PRU00221"/>
    </source>
</evidence>
<keyword evidence="2" id="KW-0472">Membrane</keyword>
<evidence type="ECO:0000313" key="3">
    <source>
        <dbReference type="EMBL" id="GEA58823.1"/>
    </source>
</evidence>
<keyword evidence="2" id="KW-1133">Transmembrane helix</keyword>
<organism evidence="3 4">
    <name type="scientific">Vibrio comitans NBRC 102076</name>
    <dbReference type="NCBI Taxonomy" id="1219078"/>
    <lineage>
        <taxon>Bacteria</taxon>
        <taxon>Pseudomonadati</taxon>
        <taxon>Pseudomonadota</taxon>
        <taxon>Gammaproteobacteria</taxon>
        <taxon>Vibrionales</taxon>
        <taxon>Vibrionaceae</taxon>
        <taxon>Vibrio</taxon>
    </lineage>
</organism>
<dbReference type="EMBL" id="BJLH01000001">
    <property type="protein sequence ID" value="GEA58823.1"/>
    <property type="molecule type" value="Genomic_DNA"/>
</dbReference>
<dbReference type="PROSITE" id="PS50082">
    <property type="entry name" value="WD_REPEATS_2"/>
    <property type="match status" value="1"/>
</dbReference>
<accession>A0A4Y3IH63</accession>
<dbReference type="InterPro" id="IPR001680">
    <property type="entry name" value="WD40_rpt"/>
</dbReference>
<evidence type="ECO:0000256" key="2">
    <source>
        <dbReference type="SAM" id="Phobius"/>
    </source>
</evidence>
<dbReference type="PROSITE" id="PS50294">
    <property type="entry name" value="WD_REPEATS_REGION"/>
    <property type="match status" value="1"/>
</dbReference>